<feature type="domain" description="PAS" evidence="10">
    <location>
        <begin position="451"/>
        <end position="521"/>
    </location>
</feature>
<dbReference type="InterPro" id="IPR000700">
    <property type="entry name" value="PAS-assoc_C"/>
</dbReference>
<dbReference type="InterPro" id="IPR035965">
    <property type="entry name" value="PAS-like_dom_sf"/>
</dbReference>
<dbReference type="AlphaFoldDB" id="A0A2X2D4U6"/>
<dbReference type="CDD" id="cd00130">
    <property type="entry name" value="PAS"/>
    <property type="match status" value="3"/>
</dbReference>
<dbReference type="Pfam" id="PF00512">
    <property type="entry name" value="HisKA"/>
    <property type="match status" value="1"/>
</dbReference>
<dbReference type="SMART" id="SM00448">
    <property type="entry name" value="REC"/>
    <property type="match status" value="1"/>
</dbReference>
<dbReference type="PROSITE" id="PS50112">
    <property type="entry name" value="PAS"/>
    <property type="match status" value="3"/>
</dbReference>
<evidence type="ECO:0000313" key="12">
    <source>
        <dbReference type="EMBL" id="SPZ12706.1"/>
    </source>
</evidence>
<dbReference type="SUPFAM" id="SSF55781">
    <property type="entry name" value="GAF domain-like"/>
    <property type="match status" value="1"/>
</dbReference>
<dbReference type="PANTHER" id="PTHR43304:SF1">
    <property type="entry name" value="PAC DOMAIN-CONTAINING PROTEIN"/>
    <property type="match status" value="1"/>
</dbReference>
<dbReference type="InterPro" id="IPR003018">
    <property type="entry name" value="GAF"/>
</dbReference>
<evidence type="ECO:0000259" key="10">
    <source>
        <dbReference type="PROSITE" id="PS50112"/>
    </source>
</evidence>
<dbReference type="RefSeq" id="WP_112297935.1">
    <property type="nucleotide sequence ID" value="NZ_CP069262.1"/>
</dbReference>
<dbReference type="InterPro" id="IPR000014">
    <property type="entry name" value="PAS"/>
</dbReference>
<evidence type="ECO:0000313" key="13">
    <source>
        <dbReference type="Proteomes" id="UP000250443"/>
    </source>
</evidence>
<dbReference type="Pfam" id="PF08447">
    <property type="entry name" value="PAS_3"/>
    <property type="match status" value="1"/>
</dbReference>
<evidence type="ECO:0000256" key="1">
    <source>
        <dbReference type="ARBA" id="ARBA00000085"/>
    </source>
</evidence>
<accession>A0A2X2D4U6</accession>
<dbReference type="SMART" id="SM00091">
    <property type="entry name" value="PAS"/>
    <property type="match status" value="4"/>
</dbReference>
<evidence type="ECO:0000256" key="4">
    <source>
        <dbReference type="ARBA" id="ARBA00022679"/>
    </source>
</evidence>
<dbReference type="PROSITE" id="PS50113">
    <property type="entry name" value="PAC"/>
    <property type="match status" value="3"/>
</dbReference>
<dbReference type="InterPro" id="IPR004358">
    <property type="entry name" value="Sig_transdc_His_kin-like_C"/>
</dbReference>
<keyword evidence="3 6" id="KW-0597">Phosphoprotein</keyword>
<dbReference type="InterPro" id="IPR036890">
    <property type="entry name" value="HATPase_C_sf"/>
</dbReference>
<dbReference type="InterPro" id="IPR029016">
    <property type="entry name" value="GAF-like_dom_sf"/>
</dbReference>
<feature type="domain" description="PAS" evidence="10">
    <location>
        <begin position="577"/>
        <end position="647"/>
    </location>
</feature>
<dbReference type="Gene3D" id="3.30.565.10">
    <property type="entry name" value="Histidine kinase-like ATPase, C-terminal domain"/>
    <property type="match status" value="1"/>
</dbReference>
<dbReference type="Pfam" id="PF01590">
    <property type="entry name" value="GAF"/>
    <property type="match status" value="1"/>
</dbReference>
<dbReference type="SUPFAM" id="SSF55785">
    <property type="entry name" value="PYP-like sensor domain (PAS domain)"/>
    <property type="match status" value="5"/>
</dbReference>
<dbReference type="SUPFAM" id="SSF47384">
    <property type="entry name" value="Homodimeric domain of signal transducing histidine kinase"/>
    <property type="match status" value="1"/>
</dbReference>
<keyword evidence="4" id="KW-0808">Transferase</keyword>
<evidence type="ECO:0000256" key="5">
    <source>
        <dbReference type="ARBA" id="ARBA00022777"/>
    </source>
</evidence>
<dbReference type="PROSITE" id="PS50110">
    <property type="entry name" value="RESPONSE_REGULATORY"/>
    <property type="match status" value="1"/>
</dbReference>
<dbReference type="InterPro" id="IPR003594">
    <property type="entry name" value="HATPase_dom"/>
</dbReference>
<feature type="domain" description="PAS" evidence="10">
    <location>
        <begin position="3"/>
        <end position="59"/>
    </location>
</feature>
<dbReference type="Gene3D" id="3.30.450.40">
    <property type="match status" value="1"/>
</dbReference>
<dbReference type="GO" id="GO:0000155">
    <property type="term" value="F:phosphorelay sensor kinase activity"/>
    <property type="evidence" value="ECO:0007669"/>
    <property type="project" value="InterPro"/>
</dbReference>
<evidence type="ECO:0000256" key="7">
    <source>
        <dbReference type="SAM" id="Coils"/>
    </source>
</evidence>
<organism evidence="12 13">
    <name type="scientific">Pseudomonas luteola</name>
    <dbReference type="NCBI Taxonomy" id="47886"/>
    <lineage>
        <taxon>Bacteria</taxon>
        <taxon>Pseudomonadati</taxon>
        <taxon>Pseudomonadota</taxon>
        <taxon>Gammaproteobacteria</taxon>
        <taxon>Pseudomonadales</taxon>
        <taxon>Pseudomonadaceae</taxon>
        <taxon>Pseudomonas</taxon>
    </lineage>
</organism>
<feature type="modified residue" description="4-aspartylphosphate" evidence="6">
    <location>
        <position position="1145"/>
    </location>
</feature>
<feature type="coiled-coil region" evidence="7">
    <location>
        <begin position="689"/>
        <end position="716"/>
    </location>
</feature>
<dbReference type="GO" id="GO:0006355">
    <property type="term" value="P:regulation of DNA-templated transcription"/>
    <property type="evidence" value="ECO:0007669"/>
    <property type="project" value="InterPro"/>
</dbReference>
<dbReference type="EC" id="2.7.13.3" evidence="2"/>
<evidence type="ECO:0000259" key="8">
    <source>
        <dbReference type="PROSITE" id="PS50109"/>
    </source>
</evidence>
<proteinExistence type="predicted"/>
<dbReference type="SUPFAM" id="SSF52172">
    <property type="entry name" value="CheY-like"/>
    <property type="match status" value="1"/>
</dbReference>
<comment type="catalytic activity">
    <reaction evidence="1">
        <text>ATP + protein L-histidine = ADP + protein N-phospho-L-histidine.</text>
        <dbReference type="EC" id="2.7.13.3"/>
    </reaction>
</comment>
<dbReference type="InterPro" id="IPR001610">
    <property type="entry name" value="PAC"/>
</dbReference>
<feature type="domain" description="Response regulatory" evidence="9">
    <location>
        <begin position="1095"/>
        <end position="1210"/>
    </location>
</feature>
<dbReference type="Gene3D" id="1.10.287.130">
    <property type="match status" value="1"/>
</dbReference>
<dbReference type="PANTHER" id="PTHR43304">
    <property type="entry name" value="PHYTOCHROME-LIKE PROTEIN CPH1"/>
    <property type="match status" value="1"/>
</dbReference>
<dbReference type="NCBIfam" id="TIGR00229">
    <property type="entry name" value="sensory_box"/>
    <property type="match status" value="3"/>
</dbReference>
<dbReference type="SMART" id="SM00065">
    <property type="entry name" value="GAF"/>
    <property type="match status" value="1"/>
</dbReference>
<dbReference type="InterPro" id="IPR013767">
    <property type="entry name" value="PAS_fold"/>
</dbReference>
<dbReference type="Pfam" id="PF00989">
    <property type="entry name" value="PAS"/>
    <property type="match status" value="2"/>
</dbReference>
<reference evidence="12 13" key="1">
    <citation type="submission" date="2018-06" db="EMBL/GenBank/DDBJ databases">
        <authorList>
            <consortium name="Pathogen Informatics"/>
            <person name="Doyle S."/>
        </authorList>
    </citation>
    <scope>NUCLEOTIDE SEQUENCE [LARGE SCALE GENOMIC DNA]</scope>
    <source>
        <strain evidence="12 13">NCTC11842</strain>
    </source>
</reference>
<feature type="domain" description="Histidine kinase" evidence="8">
    <location>
        <begin position="851"/>
        <end position="1074"/>
    </location>
</feature>
<dbReference type="InterPro" id="IPR052162">
    <property type="entry name" value="Sensor_kinase/Photoreceptor"/>
</dbReference>
<dbReference type="EMBL" id="UAUF01000014">
    <property type="protein sequence ID" value="SPZ12706.1"/>
    <property type="molecule type" value="Genomic_DNA"/>
</dbReference>
<evidence type="ECO:0000256" key="2">
    <source>
        <dbReference type="ARBA" id="ARBA00012438"/>
    </source>
</evidence>
<protein>
    <recommendedName>
        <fullName evidence="2">histidine kinase</fullName>
        <ecNumber evidence="2">2.7.13.3</ecNumber>
    </recommendedName>
</protein>
<evidence type="ECO:0000259" key="11">
    <source>
        <dbReference type="PROSITE" id="PS50113"/>
    </source>
</evidence>
<dbReference type="InterPro" id="IPR001789">
    <property type="entry name" value="Sig_transdc_resp-reg_receiver"/>
</dbReference>
<name>A0A2X2D4U6_PSELU</name>
<dbReference type="InterPro" id="IPR003661">
    <property type="entry name" value="HisK_dim/P_dom"/>
</dbReference>
<sequence length="1216" mass="134843">MPHQALLAAILDSATDYAIITTDLDGRLTSWNAGAQTLFGWSEAEAVGKTVEFLLNAEDLIGPILHQERQTARAKGHVNSQRWYVRRDGTQFWGSARTVPLMKDDLHLGFLLTLRDRTQSLHTERDRDHLTDTLSRRVTQLKALAEATRAITSAPDMKTTVDAITEQARLIVGAHQSVVSMTQGEDWSQSITSVSLSEKYAKWRHLDALPSGGGIYAMVCETNQPVRMTQAELEAHTRWKNFGTYVNEHPPMRGWLAVPLISHQGTNLGLIQLSDKFTGEFDEADEAIVVQLAQFASVAIEKARAQDQLHQSQARLQLESGLLTSVLEQAPLGISISEAGTGRSLMLNKQIQNQLGITPGGESLHRYKHLGAVHSDGRPYAIEDYPTVRALSSGNPIPPEPMIYRRADGTVRTFEVSSAPVRNSEGEVIASVTVSIDIEDRLQAEATLQDRTNRLSTLINQAAVGICQTDLNGTIVLVNARYCEILGRSEEELIGSNVDALTHPSDRQTSKVLTQQMFKTGESYLVDKRYMRPDGSHVWTSLHVSLAHDAEGMPQYVSAVVVDITQRKQAEASLHLSNQRFRAAVDAVQGVLWTNNAKGRMIGEQPAWSALTGQTYEEYQGTGWTRALHPEDAPRSLKRWRAALRGRKTFHDEQRVRCQNGKWRIFSVRAIPVIEEGVIVEWVGVHTDITEIRQVEQRLRQLNETLEQRVAERTAERDRTWALSDDLLGVFARERWQSLNPAWTRQLGWSQSELLAFEPSRLEYPDDPSPTQHFRQLPIGETINGLRSRYRARSGEWHWIDWKATADKDGQVYVFARDVTAEVEAAVMLKQTEEALRQSQKMEAVGQLTGGIAHDFNNLLTGIIGSLEIMKRRIGSQQLQGLERYMEAASVSAHRAATLTQRLLAFARRQTLDPQPIDLNALVTSLEDLVRRTLGEHIEIITQLHPHLWHALSDTNQLENALLNLVINARDAMPDGGTLVLKTGHFFNEATHPLEDLNPGHYVTLTVRDSGTGMSPEVVAKAFDPFFTTKPIGQGTGLGLSMIYGFVKQSGGHVTLQSEVGQGTTITLYFPRALQAESLDQEEVEAVVAPGNGESILVVGDDSAVRLLVVEVLNELGYAAQDTHHAHEALAILESDAPVDLLITDVGLPGMSGTQLAERARASRPTLKILFMTGYAGEAVQPKGSLTEGTDIIGKPFLIDELANRVRHMLVDEPQS</sequence>
<dbReference type="SMART" id="SM00387">
    <property type="entry name" value="HATPase_c"/>
    <property type="match status" value="1"/>
</dbReference>
<dbReference type="Proteomes" id="UP000250443">
    <property type="component" value="Unassembled WGS sequence"/>
</dbReference>
<feature type="domain" description="PAC" evidence="11">
    <location>
        <begin position="524"/>
        <end position="576"/>
    </location>
</feature>
<dbReference type="CDD" id="cd00082">
    <property type="entry name" value="HisKA"/>
    <property type="match status" value="1"/>
</dbReference>
<keyword evidence="7" id="KW-0175">Coiled coil</keyword>
<evidence type="ECO:0000259" key="9">
    <source>
        <dbReference type="PROSITE" id="PS50110"/>
    </source>
</evidence>
<dbReference type="InterPro" id="IPR013655">
    <property type="entry name" value="PAS_fold_3"/>
</dbReference>
<dbReference type="Pfam" id="PF13426">
    <property type="entry name" value="PAS_9"/>
    <property type="match status" value="1"/>
</dbReference>
<dbReference type="InterPro" id="IPR005467">
    <property type="entry name" value="His_kinase_dom"/>
</dbReference>
<dbReference type="SUPFAM" id="SSF55874">
    <property type="entry name" value="ATPase domain of HSP90 chaperone/DNA topoisomerase II/histidine kinase"/>
    <property type="match status" value="1"/>
</dbReference>
<dbReference type="InterPro" id="IPR011006">
    <property type="entry name" value="CheY-like_superfamily"/>
</dbReference>
<dbReference type="PROSITE" id="PS50109">
    <property type="entry name" value="HIS_KIN"/>
    <property type="match status" value="1"/>
</dbReference>
<evidence type="ECO:0000256" key="6">
    <source>
        <dbReference type="PROSITE-ProRule" id="PRU00169"/>
    </source>
</evidence>
<gene>
    <name evidence="12" type="ORF">NCTC11842_04627</name>
</gene>
<dbReference type="Pfam" id="PF00072">
    <property type="entry name" value="Response_reg"/>
    <property type="match status" value="1"/>
</dbReference>
<dbReference type="SMART" id="SM00388">
    <property type="entry name" value="HisKA"/>
    <property type="match status" value="1"/>
</dbReference>
<feature type="domain" description="PAC" evidence="11">
    <location>
        <begin position="397"/>
        <end position="450"/>
    </location>
</feature>
<dbReference type="SMART" id="SM00086">
    <property type="entry name" value="PAC"/>
    <property type="match status" value="5"/>
</dbReference>
<dbReference type="InterPro" id="IPR036097">
    <property type="entry name" value="HisK_dim/P_sf"/>
</dbReference>
<dbReference type="Gene3D" id="3.30.450.20">
    <property type="entry name" value="PAS domain"/>
    <property type="match status" value="5"/>
</dbReference>
<keyword evidence="5 12" id="KW-0418">Kinase</keyword>
<dbReference type="Gene3D" id="3.40.50.2300">
    <property type="match status" value="1"/>
</dbReference>
<feature type="domain" description="PAC" evidence="11">
    <location>
        <begin position="650"/>
        <end position="701"/>
    </location>
</feature>
<dbReference type="PRINTS" id="PR00344">
    <property type="entry name" value="BCTRLSENSOR"/>
</dbReference>
<dbReference type="Pfam" id="PF02518">
    <property type="entry name" value="HATPase_c"/>
    <property type="match status" value="1"/>
</dbReference>
<evidence type="ECO:0000256" key="3">
    <source>
        <dbReference type="ARBA" id="ARBA00022553"/>
    </source>
</evidence>